<feature type="signal peptide" evidence="3">
    <location>
        <begin position="1"/>
        <end position="18"/>
    </location>
</feature>
<name>A0A8H7NWI3_9APHY</name>
<feature type="compositionally biased region" description="Polar residues" evidence="1">
    <location>
        <begin position="323"/>
        <end position="344"/>
    </location>
</feature>
<feature type="transmembrane region" description="Helical" evidence="2">
    <location>
        <begin position="224"/>
        <end position="248"/>
    </location>
</feature>
<feature type="region of interest" description="Disordered" evidence="1">
    <location>
        <begin position="179"/>
        <end position="219"/>
    </location>
</feature>
<feature type="compositionally biased region" description="Polar residues" evidence="1">
    <location>
        <begin position="204"/>
        <end position="219"/>
    </location>
</feature>
<evidence type="ECO:0000256" key="2">
    <source>
        <dbReference type="SAM" id="Phobius"/>
    </source>
</evidence>
<sequence length="383" mass="39953">MALLYWGIGLVGSSLVLASNTTTCASSALDWYTDAVGETPCMTYQRLRQICNSYSTCCCNSIAWSLSMLCMNCQQNTKGNDGGDVDASPGAYFQYRNISKFGYCGGGTNQSFVSLSLYPFTFAGLPAQVQSAVCNTGIRLDNFLYELFWDDGACTHTREQAQLDQAQLDNNTFTHCPNATTTSASSQTAAVSTGSGSSQTRTTAAPSGSVAGTTSSSRSVDTGAIVGGAVGGAAGLIVLALVAFFVWYRRLRAPIQAGIPAPVTQGMVYSGGSRPETVSAALLIANAALPDNTAAPNLTPKHRPVTTMPDPSSYSSSSDYVAVQNTSHVAGSSNSSDVPNSHIASPSDLVSALQRDYDAGPITIAKPSSPRPPPAYRSSWGSD</sequence>
<evidence type="ECO:0000313" key="5">
    <source>
        <dbReference type="Proteomes" id="UP000639403"/>
    </source>
</evidence>
<comment type="caution">
    <text evidence="4">The sequence shown here is derived from an EMBL/GenBank/DDBJ whole genome shotgun (WGS) entry which is preliminary data.</text>
</comment>
<evidence type="ECO:0000313" key="4">
    <source>
        <dbReference type="EMBL" id="KAF9806937.1"/>
    </source>
</evidence>
<evidence type="ECO:0000256" key="1">
    <source>
        <dbReference type="SAM" id="MobiDB-lite"/>
    </source>
</evidence>
<proteinExistence type="predicted"/>
<feature type="chain" id="PRO_5034503760" evidence="3">
    <location>
        <begin position="19"/>
        <end position="383"/>
    </location>
</feature>
<protein>
    <submittedName>
        <fullName evidence="4">Uncharacterized protein</fullName>
    </submittedName>
</protein>
<keyword evidence="2" id="KW-1133">Transmembrane helix</keyword>
<keyword evidence="2" id="KW-0812">Transmembrane</keyword>
<feature type="compositionally biased region" description="Low complexity" evidence="1">
    <location>
        <begin position="179"/>
        <end position="203"/>
    </location>
</feature>
<evidence type="ECO:0000256" key="3">
    <source>
        <dbReference type="SAM" id="SignalP"/>
    </source>
</evidence>
<dbReference type="AlphaFoldDB" id="A0A8H7NWI3"/>
<dbReference type="EMBL" id="JADOXO010000301">
    <property type="protein sequence ID" value="KAF9806937.1"/>
    <property type="molecule type" value="Genomic_DNA"/>
</dbReference>
<accession>A0A8H7NWI3</accession>
<reference evidence="4" key="2">
    <citation type="journal article" name="Front. Microbiol.">
        <title>Degradative Capacity of Two Strains of Rhodonia placenta: From Phenotype to Genotype.</title>
        <authorList>
            <person name="Kolle M."/>
            <person name="Horta M.A.C."/>
            <person name="Nowrousian M."/>
            <person name="Ohm R.A."/>
            <person name="Benz J.P."/>
            <person name="Pilgard A."/>
        </authorList>
    </citation>
    <scope>NUCLEOTIDE SEQUENCE</scope>
    <source>
        <strain evidence="4">FPRL280</strain>
    </source>
</reference>
<feature type="compositionally biased region" description="Low complexity" evidence="1">
    <location>
        <begin position="309"/>
        <end position="320"/>
    </location>
</feature>
<organism evidence="4 5">
    <name type="scientific">Rhodonia placenta</name>
    <dbReference type="NCBI Taxonomy" id="104341"/>
    <lineage>
        <taxon>Eukaryota</taxon>
        <taxon>Fungi</taxon>
        <taxon>Dikarya</taxon>
        <taxon>Basidiomycota</taxon>
        <taxon>Agaricomycotina</taxon>
        <taxon>Agaricomycetes</taxon>
        <taxon>Polyporales</taxon>
        <taxon>Adustoporiaceae</taxon>
        <taxon>Rhodonia</taxon>
    </lineage>
</organism>
<reference evidence="4" key="1">
    <citation type="submission" date="2020-11" db="EMBL/GenBank/DDBJ databases">
        <authorList>
            <person name="Koelle M."/>
            <person name="Horta M.A.C."/>
            <person name="Nowrousian M."/>
            <person name="Ohm R.A."/>
            <person name="Benz P."/>
            <person name="Pilgard A."/>
        </authorList>
    </citation>
    <scope>NUCLEOTIDE SEQUENCE</scope>
    <source>
        <strain evidence="4">FPRL280</strain>
    </source>
</reference>
<keyword evidence="2" id="KW-0472">Membrane</keyword>
<keyword evidence="3" id="KW-0732">Signal</keyword>
<gene>
    <name evidence="4" type="ORF">IEO21_08451</name>
</gene>
<dbReference type="Proteomes" id="UP000639403">
    <property type="component" value="Unassembled WGS sequence"/>
</dbReference>
<feature type="region of interest" description="Disordered" evidence="1">
    <location>
        <begin position="293"/>
        <end position="383"/>
    </location>
</feature>